<comment type="caution">
    <text evidence="5">The sequence shown here is derived from an EMBL/GenBank/DDBJ whole genome shotgun (WGS) entry which is preliminary data.</text>
</comment>
<accession>A0ABS6T2Q8</accession>
<keyword evidence="1 3" id="KW-0479">Metal-binding</keyword>
<organism evidence="5 6">
    <name type="scientific">Maritimibacter dapengensis</name>
    <dbReference type="NCBI Taxonomy" id="2836868"/>
    <lineage>
        <taxon>Bacteria</taxon>
        <taxon>Pseudomonadati</taxon>
        <taxon>Pseudomonadota</taxon>
        <taxon>Alphaproteobacteria</taxon>
        <taxon>Rhodobacterales</taxon>
        <taxon>Roseobacteraceae</taxon>
        <taxon>Maritimibacter</taxon>
    </lineage>
</organism>
<dbReference type="PROSITE" id="PS51257">
    <property type="entry name" value="PROKAR_LIPOPROTEIN"/>
    <property type="match status" value="1"/>
</dbReference>
<keyword evidence="3" id="KW-0349">Heme</keyword>
<dbReference type="Pfam" id="PF13442">
    <property type="entry name" value="Cytochrome_CBB3"/>
    <property type="match status" value="1"/>
</dbReference>
<evidence type="ECO:0000259" key="4">
    <source>
        <dbReference type="PROSITE" id="PS51007"/>
    </source>
</evidence>
<reference evidence="5 6" key="1">
    <citation type="submission" date="2021-05" db="EMBL/GenBank/DDBJ databases">
        <title>Culturable bacteria isolated from Daya Bay.</title>
        <authorList>
            <person name="Zheng W."/>
            <person name="Yu S."/>
            <person name="Huang Y."/>
        </authorList>
    </citation>
    <scope>NUCLEOTIDE SEQUENCE [LARGE SCALE GENOMIC DNA]</scope>
    <source>
        <strain evidence="5 6">DP4N28-5</strain>
    </source>
</reference>
<proteinExistence type="predicted"/>
<dbReference type="RefSeq" id="WP_218392016.1">
    <property type="nucleotide sequence ID" value="NZ_JAHUZE010000002.1"/>
</dbReference>
<dbReference type="Proteomes" id="UP000756530">
    <property type="component" value="Unassembled WGS sequence"/>
</dbReference>
<sequence>MKYLAILPAIIVIAACTLDPDPAEGPTGAELYATYCAGCHGADATGGDMVGTTRAANLTTLAARHDGTFPAAYVMSTIDGYAREETHGPMPVFGELLGGEMGMWEDANGTPTPTPLALIRLAEYLEGLQA</sequence>
<name>A0ABS6T2Q8_9RHOB</name>
<evidence type="ECO:0000256" key="3">
    <source>
        <dbReference type="PROSITE-ProRule" id="PRU00433"/>
    </source>
</evidence>
<dbReference type="EMBL" id="JAHUZE010000002">
    <property type="protein sequence ID" value="MBV7378841.1"/>
    <property type="molecule type" value="Genomic_DNA"/>
</dbReference>
<gene>
    <name evidence="5" type="ORF">KJP28_07865</name>
</gene>
<evidence type="ECO:0000256" key="1">
    <source>
        <dbReference type="ARBA" id="ARBA00022723"/>
    </source>
</evidence>
<evidence type="ECO:0000256" key="2">
    <source>
        <dbReference type="ARBA" id="ARBA00023004"/>
    </source>
</evidence>
<evidence type="ECO:0000313" key="6">
    <source>
        <dbReference type="Proteomes" id="UP000756530"/>
    </source>
</evidence>
<evidence type="ECO:0000313" key="5">
    <source>
        <dbReference type="EMBL" id="MBV7378841.1"/>
    </source>
</evidence>
<protein>
    <submittedName>
        <fullName evidence="5">Cytochrome c</fullName>
    </submittedName>
</protein>
<feature type="domain" description="Cytochrome c" evidence="4">
    <location>
        <begin position="23"/>
        <end position="129"/>
    </location>
</feature>
<keyword evidence="6" id="KW-1185">Reference proteome</keyword>
<dbReference type="PROSITE" id="PS51007">
    <property type="entry name" value="CYTC"/>
    <property type="match status" value="1"/>
</dbReference>
<dbReference type="InterPro" id="IPR009056">
    <property type="entry name" value="Cyt_c-like_dom"/>
</dbReference>
<keyword evidence="2 3" id="KW-0408">Iron</keyword>